<dbReference type="Proteomes" id="UP000054770">
    <property type="component" value="Unassembled WGS sequence"/>
</dbReference>
<proteinExistence type="predicted"/>
<reference evidence="1" key="1">
    <citation type="submission" date="2016-01" db="EMBL/GenBank/DDBJ databases">
        <authorList>
            <person name="Peeters C."/>
        </authorList>
    </citation>
    <scope>NUCLEOTIDE SEQUENCE [LARGE SCALE GENOMIC DNA]</scope>
    <source>
        <strain evidence="1">LMG 22940</strain>
    </source>
</reference>
<dbReference type="RefSeq" id="WP_087649456.1">
    <property type="nucleotide sequence ID" value="NZ_FCON02000185.1"/>
</dbReference>
<name>A0A158KW60_9BURK</name>
<comment type="caution">
    <text evidence="1">The sequence shown here is derived from an EMBL/GenBank/DDBJ whole genome shotgun (WGS) entry which is preliminary data.</text>
</comment>
<evidence type="ECO:0000313" key="1">
    <source>
        <dbReference type="EMBL" id="SAL85344.1"/>
    </source>
</evidence>
<dbReference type="EMBL" id="FCON02000185">
    <property type="protein sequence ID" value="SAL85344.1"/>
    <property type="molecule type" value="Genomic_DNA"/>
</dbReference>
<organism evidence="1 2">
    <name type="scientific">Caballeronia choica</name>
    <dbReference type="NCBI Taxonomy" id="326476"/>
    <lineage>
        <taxon>Bacteria</taxon>
        <taxon>Pseudomonadati</taxon>
        <taxon>Pseudomonadota</taxon>
        <taxon>Betaproteobacteria</taxon>
        <taxon>Burkholderiales</taxon>
        <taxon>Burkholderiaceae</taxon>
        <taxon>Caballeronia</taxon>
    </lineage>
</organism>
<protein>
    <submittedName>
        <fullName evidence="1">Uncharacterized protein</fullName>
    </submittedName>
</protein>
<evidence type="ECO:0000313" key="2">
    <source>
        <dbReference type="Proteomes" id="UP000054770"/>
    </source>
</evidence>
<gene>
    <name evidence="1" type="ORF">AWB68_07647</name>
</gene>
<sequence>MKALRFGPVTRKIASMRLATERALRSWEAETGESAAALELFRRISESGEFTASAAHEAFAGLKRKR</sequence>
<keyword evidence="2" id="KW-1185">Reference proteome</keyword>
<dbReference type="AlphaFoldDB" id="A0A158KW60"/>
<accession>A0A158KW60</accession>